<dbReference type="Proteomes" id="UP000185772">
    <property type="component" value="Unassembled WGS sequence"/>
</dbReference>
<reference evidence="1 2" key="1">
    <citation type="submission" date="2016-12" db="EMBL/GenBank/DDBJ databases">
        <title>Genomic comparison of strains in the 'Actinomyces naeslundii' group.</title>
        <authorList>
            <person name="Mughal S.R."/>
            <person name="Do T."/>
            <person name="Gilbert S.C."/>
            <person name="Witherden E.A."/>
            <person name="Didelot X."/>
            <person name="Beighton D."/>
        </authorList>
    </citation>
    <scope>NUCLEOTIDE SEQUENCE [LARGE SCALE GENOMIC DNA]</scope>
    <source>
        <strain evidence="1 2">MMRCO6-1</strain>
    </source>
</reference>
<organism evidence="1 2">
    <name type="scientific">Actinomyces oris</name>
    <dbReference type="NCBI Taxonomy" id="544580"/>
    <lineage>
        <taxon>Bacteria</taxon>
        <taxon>Bacillati</taxon>
        <taxon>Actinomycetota</taxon>
        <taxon>Actinomycetes</taxon>
        <taxon>Actinomycetales</taxon>
        <taxon>Actinomycetaceae</taxon>
        <taxon>Actinomyces</taxon>
    </lineage>
</organism>
<dbReference type="AlphaFoldDB" id="A0A1Q8W338"/>
<name>A0A1Q8W338_9ACTO</name>
<accession>A0A1Q8W338</accession>
<sequence length="374" mass="40212">MLQRPKIPADALSSAFSWDARVDSWLGRTWLGQVPVKAGSVTWTTSQQVQGTLSLTVPRIGAAGQDEDSRDWTPLAPDSPLAAMGQVLHVQVTVASLVSTDRWDVPLGRFLITQWEVGETDIRVTGKSLLQHLEDDRLTSPTVPYSGGTLASELRRLVGGHMGVIVSDALTNRACPSMSWGESRIDAVYELTDAWPARLREGPDGVLYVLPPIPSITERPETTLTDGEAGTVIGVTRQGSRNGIFNRIVARGQEQDDAGQPRFQAIVDQTTGPLRTSGPYGVITKFFSSPLITSKSAAFDSAVTMLATSVRQKTTVPVTHAPNPTLTLDTPVELITANIDGAAKINQWGIVTSTEIPLVYSGTSRSDIEVVTTT</sequence>
<comment type="caution">
    <text evidence="1">The sequence shown here is derived from an EMBL/GenBank/DDBJ whole genome shotgun (WGS) entry which is preliminary data.</text>
</comment>
<evidence type="ECO:0000313" key="1">
    <source>
        <dbReference type="EMBL" id="OLO55999.1"/>
    </source>
</evidence>
<proteinExistence type="predicted"/>
<evidence type="ECO:0008006" key="3">
    <source>
        <dbReference type="Google" id="ProtNLM"/>
    </source>
</evidence>
<evidence type="ECO:0000313" key="2">
    <source>
        <dbReference type="Proteomes" id="UP000185772"/>
    </source>
</evidence>
<dbReference type="EMBL" id="MSKM01000001">
    <property type="protein sequence ID" value="OLO55999.1"/>
    <property type="molecule type" value="Genomic_DNA"/>
</dbReference>
<protein>
    <recommendedName>
        <fullName evidence="3">DUF5047 domain-containing protein</fullName>
    </recommendedName>
</protein>
<gene>
    <name evidence="1" type="ORF">BKH27_00370</name>
</gene>